<reference evidence="2 3" key="1">
    <citation type="submission" date="2017-04" db="EMBL/GenBank/DDBJ databases">
        <authorList>
            <person name="Veseli I.A."/>
            <person name="Tang C."/>
            <person name="Pombert J.-F."/>
        </authorList>
    </citation>
    <scope>NUCLEOTIDE SEQUENCE [LARGE SCALE GENOMIC DNA]</scope>
    <source>
        <strain evidence="2 3">ATCC 700373</strain>
    </source>
</reference>
<evidence type="ECO:0000256" key="1">
    <source>
        <dbReference type="SAM" id="Phobius"/>
    </source>
</evidence>
<keyword evidence="1" id="KW-0472">Membrane</keyword>
<dbReference type="Proteomes" id="UP000242864">
    <property type="component" value="Chromosome"/>
</dbReference>
<name>A0AAC9RSK2_9STAP</name>
<dbReference type="PANTHER" id="PTHR41324">
    <property type="entry name" value="MEMBRANE PROTEIN-RELATED"/>
    <property type="match status" value="1"/>
</dbReference>
<dbReference type="AlphaFoldDB" id="A0AAC9RSK2"/>
<proteinExistence type="predicted"/>
<dbReference type="PANTHER" id="PTHR41324:SF1">
    <property type="entry name" value="DUF2232 DOMAIN-CONTAINING PROTEIN"/>
    <property type="match status" value="1"/>
</dbReference>
<keyword evidence="1" id="KW-1133">Transmembrane helix</keyword>
<keyword evidence="3" id="KW-1185">Reference proteome</keyword>
<accession>A0AAC9RSK2</accession>
<feature type="transmembrane region" description="Helical" evidence="1">
    <location>
        <begin position="210"/>
        <end position="228"/>
    </location>
</feature>
<feature type="transmembrane region" description="Helical" evidence="1">
    <location>
        <begin position="99"/>
        <end position="118"/>
    </location>
</feature>
<dbReference type="EMBL" id="CP020773">
    <property type="protein sequence ID" value="ARJ50884.1"/>
    <property type="molecule type" value="Genomic_DNA"/>
</dbReference>
<feature type="transmembrane region" description="Helical" evidence="1">
    <location>
        <begin position="234"/>
        <end position="257"/>
    </location>
</feature>
<dbReference type="InterPro" id="IPR018710">
    <property type="entry name" value="DUF2232"/>
</dbReference>
<evidence type="ECO:0008006" key="4">
    <source>
        <dbReference type="Google" id="ProtNLM"/>
    </source>
</evidence>
<feature type="transmembrane region" description="Helical" evidence="1">
    <location>
        <begin position="168"/>
        <end position="189"/>
    </location>
</feature>
<evidence type="ECO:0000313" key="3">
    <source>
        <dbReference type="Proteomes" id="UP000242864"/>
    </source>
</evidence>
<dbReference type="Pfam" id="PF09991">
    <property type="entry name" value="DUF2232"/>
    <property type="match status" value="1"/>
</dbReference>
<gene>
    <name evidence="2" type="ORF">B5P37_05900</name>
</gene>
<organism evidence="2 3">
    <name type="scientific">Staphylococcus lutrae</name>
    <dbReference type="NCBI Taxonomy" id="155085"/>
    <lineage>
        <taxon>Bacteria</taxon>
        <taxon>Bacillati</taxon>
        <taxon>Bacillota</taxon>
        <taxon>Bacilli</taxon>
        <taxon>Bacillales</taxon>
        <taxon>Staphylococcaceae</taxon>
        <taxon>Staphylococcus</taxon>
    </lineage>
</organism>
<keyword evidence="1" id="KW-0812">Transmembrane</keyword>
<feature type="transmembrane region" description="Helical" evidence="1">
    <location>
        <begin position="12"/>
        <end position="43"/>
    </location>
</feature>
<dbReference type="KEGG" id="slz:B5P37_05900"/>
<feature type="transmembrane region" description="Helical" evidence="1">
    <location>
        <begin position="55"/>
        <end position="87"/>
    </location>
</feature>
<sequence>MFSKIDLKATLISTVALLVMILVIHLMPWLALILACFAFIPGIVLWYRSQHSFGLVAFITIVLSTLTGNVWVMSLLIITLMLSMVIAQLLQQRASKERIIYVSTLTASILILSVMMILQSMKKLPYADALLQPYRSIVEQAATLQNLDQQAQDILNHSIQQLAIQMPGMIVIAIAIYLIVALTVIFPILRKFKVATPVFRPLYSWQMKRSIFIMYALALLTTITTPPATTPNSIGINFQLVLGFLLIVQGLSFIHYFSTVKRMPNALKVLLVIVGIIFYPMTRLIGLLDLGLNLKRMIKNDKR</sequence>
<evidence type="ECO:0000313" key="2">
    <source>
        <dbReference type="EMBL" id="ARJ50884.1"/>
    </source>
</evidence>
<feature type="transmembrane region" description="Helical" evidence="1">
    <location>
        <begin position="269"/>
        <end position="288"/>
    </location>
</feature>
<protein>
    <recommendedName>
        <fullName evidence="4">DUF2232 domain-containing protein</fullName>
    </recommendedName>
</protein>
<dbReference type="RefSeq" id="WP_085237362.1">
    <property type="nucleotide sequence ID" value="NZ_CP020773.1"/>
</dbReference>